<dbReference type="PANTHER" id="PTHR47426:SF3">
    <property type="entry name" value="GCN5-RELATED N-ACETYLTRANSFERASE 6, CHLOROPLASTIC"/>
    <property type="match status" value="1"/>
</dbReference>
<evidence type="ECO:0000313" key="3">
    <source>
        <dbReference type="Proteomes" id="UP000593562"/>
    </source>
</evidence>
<dbReference type="CDD" id="cd04301">
    <property type="entry name" value="NAT_SF"/>
    <property type="match status" value="1"/>
</dbReference>
<comment type="caution">
    <text evidence="2">The sequence shown here is derived from an EMBL/GenBank/DDBJ whole genome shotgun (WGS) entry which is preliminary data.</text>
</comment>
<dbReference type="InterPro" id="IPR000182">
    <property type="entry name" value="GNAT_dom"/>
</dbReference>
<dbReference type="EMBL" id="JAAARO010000009">
    <property type="protein sequence ID" value="KAF5743101.1"/>
    <property type="molecule type" value="Genomic_DNA"/>
</dbReference>
<protein>
    <recommendedName>
        <fullName evidence="1">N-acetyltransferase domain-containing protein</fullName>
    </recommendedName>
</protein>
<sequence>MTTISVQRYGFLNFPNNSLGNNRKFHRIAASWTMTLDSKSFYSRNKKEELSIQIPTPSFPQTETSIPHGLRFDRLQPSDEELNLPNKLEFGRFVSRQAVLDEEMWTAAWLRAECHYEHTGGRYVANYKRKFADQEYHAIKRRSASKLGQKCTCFVTVRKEVKNVKCTVIKSVVATVDLSIRFLLHGETFPGERGKASVFCCIKREGQRYGYIANLCVAKWARRRGIAVNMLHFAIESAKFNGVEQVYVHVHRKNKAALELYERMGFEIVEMATSQLLEDQTYLLCLRW</sequence>
<organism evidence="2 3">
    <name type="scientific">Tripterygium wilfordii</name>
    <name type="common">Thunder God vine</name>
    <dbReference type="NCBI Taxonomy" id="458696"/>
    <lineage>
        <taxon>Eukaryota</taxon>
        <taxon>Viridiplantae</taxon>
        <taxon>Streptophyta</taxon>
        <taxon>Embryophyta</taxon>
        <taxon>Tracheophyta</taxon>
        <taxon>Spermatophyta</taxon>
        <taxon>Magnoliopsida</taxon>
        <taxon>eudicotyledons</taxon>
        <taxon>Gunneridae</taxon>
        <taxon>Pentapetalae</taxon>
        <taxon>rosids</taxon>
        <taxon>fabids</taxon>
        <taxon>Celastrales</taxon>
        <taxon>Celastraceae</taxon>
        <taxon>Tripterygium</taxon>
    </lineage>
</organism>
<reference evidence="2 3" key="1">
    <citation type="journal article" date="2020" name="Nat. Commun.">
        <title>Genome of Tripterygium wilfordii and identification of cytochrome P450 involved in triptolide biosynthesis.</title>
        <authorList>
            <person name="Tu L."/>
            <person name="Su P."/>
            <person name="Zhang Z."/>
            <person name="Gao L."/>
            <person name="Wang J."/>
            <person name="Hu T."/>
            <person name="Zhou J."/>
            <person name="Zhang Y."/>
            <person name="Zhao Y."/>
            <person name="Liu Y."/>
            <person name="Song Y."/>
            <person name="Tong Y."/>
            <person name="Lu Y."/>
            <person name="Yang J."/>
            <person name="Xu C."/>
            <person name="Jia M."/>
            <person name="Peters R.J."/>
            <person name="Huang L."/>
            <person name="Gao W."/>
        </authorList>
    </citation>
    <scope>NUCLEOTIDE SEQUENCE [LARGE SCALE GENOMIC DNA]</scope>
    <source>
        <strain evidence="3">cv. XIE 37</strain>
        <tissue evidence="2">Leaf</tissue>
    </source>
</reference>
<evidence type="ECO:0000313" key="2">
    <source>
        <dbReference type="EMBL" id="KAF5743101.1"/>
    </source>
</evidence>
<dbReference type="InterPro" id="IPR016181">
    <property type="entry name" value="Acyl_CoA_acyltransferase"/>
</dbReference>
<dbReference type="PROSITE" id="PS51186">
    <property type="entry name" value="GNAT"/>
    <property type="match status" value="1"/>
</dbReference>
<dbReference type="OrthoDB" id="41532at2759"/>
<proteinExistence type="predicted"/>
<name>A0A7J7D9X3_TRIWF</name>
<keyword evidence="3" id="KW-1185">Reference proteome</keyword>
<dbReference type="Pfam" id="PF00583">
    <property type="entry name" value="Acetyltransf_1"/>
    <property type="match status" value="1"/>
</dbReference>
<feature type="domain" description="N-acetyltransferase" evidence="1">
    <location>
        <begin position="199"/>
        <end position="288"/>
    </location>
</feature>
<dbReference type="AlphaFoldDB" id="A0A7J7D9X3"/>
<dbReference type="Proteomes" id="UP000593562">
    <property type="component" value="Unassembled WGS sequence"/>
</dbReference>
<accession>A0A7J7D9X3</accession>
<dbReference type="Gene3D" id="3.40.630.30">
    <property type="match status" value="1"/>
</dbReference>
<dbReference type="FunCoup" id="A0A7J7D9X3">
    <property type="interactions" value="977"/>
</dbReference>
<dbReference type="InParanoid" id="A0A7J7D9X3"/>
<gene>
    <name evidence="2" type="ORF">HS088_TW09G01166</name>
</gene>
<dbReference type="SUPFAM" id="SSF55729">
    <property type="entry name" value="Acyl-CoA N-acyltransferases (Nat)"/>
    <property type="match status" value="1"/>
</dbReference>
<evidence type="ECO:0000259" key="1">
    <source>
        <dbReference type="PROSITE" id="PS51186"/>
    </source>
</evidence>
<dbReference type="GO" id="GO:0016747">
    <property type="term" value="F:acyltransferase activity, transferring groups other than amino-acyl groups"/>
    <property type="evidence" value="ECO:0007669"/>
    <property type="project" value="InterPro"/>
</dbReference>
<dbReference type="PANTHER" id="PTHR47426">
    <property type="entry name" value="ACYL-COA N-ACYLTRANSFERASES (NAT) SUPERFAMILY PROTEIN"/>
    <property type="match status" value="1"/>
</dbReference>